<evidence type="ECO:0000313" key="3">
    <source>
        <dbReference type="EMBL" id="KKP07779.1"/>
    </source>
</evidence>
<feature type="transmembrane region" description="Helical" evidence="2">
    <location>
        <begin position="67"/>
        <end position="86"/>
    </location>
</feature>
<evidence type="ECO:0000256" key="1">
    <source>
        <dbReference type="SAM" id="MobiDB-lite"/>
    </source>
</evidence>
<protein>
    <submittedName>
        <fullName evidence="3">Uncharacterized protein</fullName>
    </submittedName>
</protein>
<dbReference type="Proteomes" id="UP000034112">
    <property type="component" value="Unassembled WGS sequence"/>
</dbReference>
<keyword evidence="2" id="KW-1133">Transmembrane helix</keyword>
<organism evidence="3 4">
    <name type="scientific">Trichoderma harzianum</name>
    <name type="common">Hypocrea lixii</name>
    <dbReference type="NCBI Taxonomy" id="5544"/>
    <lineage>
        <taxon>Eukaryota</taxon>
        <taxon>Fungi</taxon>
        <taxon>Dikarya</taxon>
        <taxon>Ascomycota</taxon>
        <taxon>Pezizomycotina</taxon>
        <taxon>Sordariomycetes</taxon>
        <taxon>Hypocreomycetidae</taxon>
        <taxon>Hypocreales</taxon>
        <taxon>Hypocreaceae</taxon>
        <taxon>Trichoderma</taxon>
    </lineage>
</organism>
<reference evidence="4" key="1">
    <citation type="journal article" date="2015" name="Genome Announc.">
        <title>Draft whole-genome sequence of the biocontrol agent Trichoderma harzianum T6776.</title>
        <authorList>
            <person name="Baroncelli R."/>
            <person name="Piaggeschi G."/>
            <person name="Fiorini L."/>
            <person name="Bertolini E."/>
            <person name="Zapparata A."/>
            <person name="Pe M.E."/>
            <person name="Sarrocco S."/>
            <person name="Vannacci G."/>
        </authorList>
    </citation>
    <scope>NUCLEOTIDE SEQUENCE [LARGE SCALE GENOMIC DNA]</scope>
    <source>
        <strain evidence="4">T6776</strain>
    </source>
</reference>
<dbReference type="OMA" id="GWLIWRV"/>
<evidence type="ECO:0000256" key="2">
    <source>
        <dbReference type="SAM" id="Phobius"/>
    </source>
</evidence>
<keyword evidence="2" id="KW-0472">Membrane</keyword>
<name>A0A0G0ATJ7_TRIHA</name>
<dbReference type="AlphaFoldDB" id="A0A0G0ATJ7"/>
<feature type="region of interest" description="Disordered" evidence="1">
    <location>
        <begin position="1"/>
        <end position="29"/>
    </location>
</feature>
<proteinExistence type="predicted"/>
<feature type="transmembrane region" description="Helical" evidence="2">
    <location>
        <begin position="122"/>
        <end position="142"/>
    </location>
</feature>
<gene>
    <name evidence="3" type="ORF">THAR02_00167</name>
</gene>
<accession>A0A0G0ATJ7</accession>
<dbReference type="OrthoDB" id="5421757at2759"/>
<dbReference type="EMBL" id="JOKZ01000002">
    <property type="protein sequence ID" value="KKP07779.1"/>
    <property type="molecule type" value="Genomic_DNA"/>
</dbReference>
<evidence type="ECO:0000313" key="4">
    <source>
        <dbReference type="Proteomes" id="UP000034112"/>
    </source>
</evidence>
<comment type="caution">
    <text evidence="3">The sequence shown here is derived from an EMBL/GenBank/DDBJ whole genome shotgun (WGS) entry which is preliminary data.</text>
</comment>
<sequence>MAPSKRSGKQKASAASNSSGTNGSLDPPAPFKRPPEVLEPFIQELSQKHIYITHIDAKPAAFKRKMFLVPVTLNVSVAVLFVWRMYSILPWYWKLFMSGFGHPNEMTFPFHEVSWSELSWEVWKRGIVMFIDFVLFVFVWPWPVEFTLGTAHGNPTRWRWNVGFRDKEIYVRRSRDWDKMLRDIFKDADSKKILLAYTQQATSPMLQEQKTGYLLMNDKWDLDWNCMVLAHKLVDKKDVALEAFRNVILVYHQDYGWICHDLKLAISAEEDEKRRQVFAFRDALTAMGKENLFFRWIEIVQFESTQPGGFGPEKQEAAAKQIRELFEAENINFDELWKETVGTKA</sequence>
<feature type="compositionally biased region" description="Low complexity" evidence="1">
    <location>
        <begin position="12"/>
        <end position="24"/>
    </location>
</feature>
<keyword evidence="2" id="KW-0812">Transmembrane</keyword>